<reference evidence="1" key="1">
    <citation type="journal article" date="2017" name="Nature">
        <title>The sunflower genome provides insights into oil metabolism, flowering and Asterid evolution.</title>
        <authorList>
            <person name="Badouin H."/>
            <person name="Gouzy J."/>
            <person name="Grassa C.J."/>
            <person name="Murat F."/>
            <person name="Staton S.E."/>
            <person name="Cottret L."/>
            <person name="Lelandais-Briere C."/>
            <person name="Owens G.L."/>
            <person name="Carrere S."/>
            <person name="Mayjonade B."/>
            <person name="Legrand L."/>
            <person name="Gill N."/>
            <person name="Kane N.C."/>
            <person name="Bowers J.E."/>
            <person name="Hubner S."/>
            <person name="Bellec A."/>
            <person name="Berard A."/>
            <person name="Berges H."/>
            <person name="Blanchet N."/>
            <person name="Boniface M.C."/>
            <person name="Brunel D."/>
            <person name="Catrice O."/>
            <person name="Chaidir N."/>
            <person name="Claudel C."/>
            <person name="Donnadieu C."/>
            <person name="Faraut T."/>
            <person name="Fievet G."/>
            <person name="Helmstetter N."/>
            <person name="King M."/>
            <person name="Knapp S.J."/>
            <person name="Lai Z."/>
            <person name="Le Paslier M.C."/>
            <person name="Lippi Y."/>
            <person name="Lorenzon L."/>
            <person name="Mandel J.R."/>
            <person name="Marage G."/>
            <person name="Marchand G."/>
            <person name="Marquand E."/>
            <person name="Bret-Mestries E."/>
            <person name="Morien E."/>
            <person name="Nambeesan S."/>
            <person name="Nguyen T."/>
            <person name="Pegot-Espagnet P."/>
            <person name="Pouilly N."/>
            <person name="Raftis F."/>
            <person name="Sallet E."/>
            <person name="Schiex T."/>
            <person name="Thomas J."/>
            <person name="Vandecasteele C."/>
            <person name="Vares D."/>
            <person name="Vear F."/>
            <person name="Vautrin S."/>
            <person name="Crespi M."/>
            <person name="Mangin B."/>
            <person name="Burke J.M."/>
            <person name="Salse J."/>
            <person name="Munos S."/>
            <person name="Vincourt P."/>
            <person name="Rieseberg L.H."/>
            <person name="Langlade N.B."/>
        </authorList>
    </citation>
    <scope>NUCLEOTIDE SEQUENCE</scope>
    <source>
        <tissue evidence="1">Leaves</tissue>
    </source>
</reference>
<comment type="caution">
    <text evidence="1">The sequence shown here is derived from an EMBL/GenBank/DDBJ whole genome shotgun (WGS) entry which is preliminary data.</text>
</comment>
<reference evidence="1" key="2">
    <citation type="submission" date="2020-06" db="EMBL/GenBank/DDBJ databases">
        <title>Helianthus annuus Genome sequencing and assembly Release 2.</title>
        <authorList>
            <person name="Gouzy J."/>
            <person name="Langlade N."/>
            <person name="Munos S."/>
        </authorList>
    </citation>
    <scope>NUCLEOTIDE SEQUENCE</scope>
    <source>
        <tissue evidence="1">Leaves</tissue>
    </source>
</reference>
<organism evidence="1 2">
    <name type="scientific">Helianthus annuus</name>
    <name type="common">Common sunflower</name>
    <dbReference type="NCBI Taxonomy" id="4232"/>
    <lineage>
        <taxon>Eukaryota</taxon>
        <taxon>Viridiplantae</taxon>
        <taxon>Streptophyta</taxon>
        <taxon>Embryophyta</taxon>
        <taxon>Tracheophyta</taxon>
        <taxon>Spermatophyta</taxon>
        <taxon>Magnoliopsida</taxon>
        <taxon>eudicotyledons</taxon>
        <taxon>Gunneridae</taxon>
        <taxon>Pentapetalae</taxon>
        <taxon>asterids</taxon>
        <taxon>campanulids</taxon>
        <taxon>Asterales</taxon>
        <taxon>Asteraceae</taxon>
        <taxon>Asteroideae</taxon>
        <taxon>Heliantheae alliance</taxon>
        <taxon>Heliantheae</taxon>
        <taxon>Helianthus</taxon>
    </lineage>
</organism>
<gene>
    <name evidence="1" type="ORF">HanXRQr2_Chr14g0656401</name>
</gene>
<keyword evidence="2" id="KW-1185">Reference proteome</keyword>
<sequence>MMEVSGSKVMYFARTANLSMCLSSFVMYNMNGMIDGCFFINPICILKQINTN</sequence>
<dbReference type="EMBL" id="MNCJ02000329">
    <property type="protein sequence ID" value="KAF5770164.1"/>
    <property type="molecule type" value="Genomic_DNA"/>
</dbReference>
<dbReference type="AlphaFoldDB" id="A0A9K3ECW6"/>
<proteinExistence type="predicted"/>
<evidence type="ECO:0000313" key="1">
    <source>
        <dbReference type="EMBL" id="KAF5770164.1"/>
    </source>
</evidence>
<evidence type="ECO:0000313" key="2">
    <source>
        <dbReference type="Proteomes" id="UP000215914"/>
    </source>
</evidence>
<dbReference type="Gramene" id="mRNA:HanXRQr2_Chr14g0656401">
    <property type="protein sequence ID" value="mRNA:HanXRQr2_Chr14g0656401"/>
    <property type="gene ID" value="HanXRQr2_Chr14g0656401"/>
</dbReference>
<name>A0A9K3ECW6_HELAN</name>
<protein>
    <submittedName>
        <fullName evidence="1">Uncharacterized protein</fullName>
    </submittedName>
</protein>
<dbReference type="Proteomes" id="UP000215914">
    <property type="component" value="Unassembled WGS sequence"/>
</dbReference>
<accession>A0A9K3ECW6</accession>